<evidence type="ECO:0000259" key="1">
    <source>
        <dbReference type="Pfam" id="PF04542"/>
    </source>
</evidence>
<dbReference type="AlphaFoldDB" id="A0A1H9MZA4"/>
<reference evidence="2 3" key="1">
    <citation type="submission" date="2016-10" db="EMBL/GenBank/DDBJ databases">
        <authorList>
            <person name="de Groot N.N."/>
        </authorList>
    </citation>
    <scope>NUCLEOTIDE SEQUENCE [LARGE SCALE GENOMIC DNA]</scope>
    <source>
        <strain evidence="2 3">A52C2</strain>
    </source>
</reference>
<dbReference type="OrthoDB" id="9799825at2"/>
<protein>
    <submittedName>
        <fullName evidence="2">DNA-directed RNA polymerase specialized sigma subunit, sigma24 family</fullName>
    </submittedName>
</protein>
<dbReference type="SUPFAM" id="SSF88946">
    <property type="entry name" value="Sigma2 domain of RNA polymerase sigma factors"/>
    <property type="match status" value="1"/>
</dbReference>
<dbReference type="RefSeq" id="WP_092498617.1">
    <property type="nucleotide sequence ID" value="NZ_FOFG01000014.1"/>
</dbReference>
<dbReference type="EMBL" id="FOFG01000014">
    <property type="protein sequence ID" value="SER28857.1"/>
    <property type="molecule type" value="Genomic_DNA"/>
</dbReference>
<sequence>MQPEITYESSQPLIRGFARKVLQRVHAAGARGVEFEDIVQELSIAWCLARDAWKAEYNVPFGAFLTRGMKNHINRFLADAIGDSHMTAISLDKNLGEDGEGASLHSVFPDAAPLPEQSAIERDSLARVLRRLSPRARQFVELLENPPPELFAEIQAIKAKSEYARSRGINTYAPNQLTAGLIFDLMGANRVERQAIYHEVRSITGVVSQ</sequence>
<evidence type="ECO:0000313" key="3">
    <source>
        <dbReference type="Proteomes" id="UP000199647"/>
    </source>
</evidence>
<keyword evidence="2" id="KW-0240">DNA-directed RNA polymerase</keyword>
<keyword evidence="2" id="KW-0804">Transcription</keyword>
<dbReference type="InterPro" id="IPR013325">
    <property type="entry name" value="RNA_pol_sigma_r2"/>
</dbReference>
<gene>
    <name evidence="2" type="ORF">SAMN05216548_114112</name>
</gene>
<organism evidence="2 3">
    <name type="scientific">Faunimonas pinastri</name>
    <dbReference type="NCBI Taxonomy" id="1855383"/>
    <lineage>
        <taxon>Bacteria</taxon>
        <taxon>Pseudomonadati</taxon>
        <taxon>Pseudomonadota</taxon>
        <taxon>Alphaproteobacteria</taxon>
        <taxon>Hyphomicrobiales</taxon>
        <taxon>Afifellaceae</taxon>
        <taxon>Faunimonas</taxon>
    </lineage>
</organism>
<dbReference type="Pfam" id="PF04542">
    <property type="entry name" value="Sigma70_r2"/>
    <property type="match status" value="1"/>
</dbReference>
<dbReference type="InterPro" id="IPR007627">
    <property type="entry name" value="RNA_pol_sigma70_r2"/>
</dbReference>
<dbReference type="STRING" id="1855383.SAMN05216548_114112"/>
<dbReference type="Proteomes" id="UP000199647">
    <property type="component" value="Unassembled WGS sequence"/>
</dbReference>
<dbReference type="GO" id="GO:0006352">
    <property type="term" value="P:DNA-templated transcription initiation"/>
    <property type="evidence" value="ECO:0007669"/>
    <property type="project" value="InterPro"/>
</dbReference>
<accession>A0A1H9MZA4</accession>
<name>A0A1H9MZA4_9HYPH</name>
<dbReference type="GO" id="GO:0000428">
    <property type="term" value="C:DNA-directed RNA polymerase complex"/>
    <property type="evidence" value="ECO:0007669"/>
    <property type="project" value="UniProtKB-KW"/>
</dbReference>
<keyword evidence="3" id="KW-1185">Reference proteome</keyword>
<evidence type="ECO:0000313" key="2">
    <source>
        <dbReference type="EMBL" id="SER28857.1"/>
    </source>
</evidence>
<feature type="domain" description="RNA polymerase sigma-70 region 2" evidence="1">
    <location>
        <begin position="7"/>
        <end position="79"/>
    </location>
</feature>
<dbReference type="GO" id="GO:0003700">
    <property type="term" value="F:DNA-binding transcription factor activity"/>
    <property type="evidence" value="ECO:0007669"/>
    <property type="project" value="InterPro"/>
</dbReference>
<proteinExistence type="predicted"/>